<dbReference type="GO" id="GO:0005829">
    <property type="term" value="C:cytosol"/>
    <property type="evidence" value="ECO:0007669"/>
    <property type="project" value="TreeGrafter"/>
</dbReference>
<dbReference type="InterPro" id="IPR036425">
    <property type="entry name" value="MoaB/Mog-like_dom_sf"/>
</dbReference>
<dbReference type="Pfam" id="PF00994">
    <property type="entry name" value="MoCF_biosynth"/>
    <property type="match status" value="1"/>
</dbReference>
<sequence>MIFDTVIAVDWSARSTPSPAVPSKDAIWIGCTRDGVDEAPRYCRTRAQAMADVAQMVAQDRAAGRRVLIGFDFAFGWPDGFAAAITGQAGALAVWAHLADMMQDGPDNSNNRYDVAAALNAALPGVGPFWAKSHADRWPAIPYKDTRQDHGMPERRVVDTRASGAKPVWQLAGAGAVGSQSLVGVAHLERLRHQLNSQVWPFETGGNIPDGDVVLAEIYPALFSAEVQARRAPDEILDRAQVRVVASQLAALDRNGALNDMLDIRAMGDVVTQQEGWILGLPVAGSVPKLRNDCFALPPGVHWTPVDAALKQLRDGLRAVVGQEHVPLADAGGRVLAEDAVAVRSNPVVANSAVDGFTFDAATVPSGIASLPLVQGRSAAGVPYDGAVPAGSALRILTGAAIPAGCNTVVLQEDIVQENGAIRFENTLRAGANVRRAGEDFAQDAALLPTGRQLNPMDLALLAAGGLGQVAVRRKLRVAVLSSGDEVVDMAQWSGANAAAILPDANRPMLAQLLRQWGMHVVDLGIVGDDRADVRAVLDRGAAQADAILTTGGASAGDEDHISATLREADALRTWRIAVKPGRPLALGLWSGVPIFGLPGNPVAALVCALIFARPALMALAGQPWPTPTGMLLPAGFSKRKRAGRREYLRARLRDGQVEVYPSEGSGRIAGLSWAEGLCELPDGAQDITPGTPVLYHPWASFGL</sequence>
<dbReference type="Proteomes" id="UP000220034">
    <property type="component" value="Unassembled WGS sequence"/>
</dbReference>
<dbReference type="PANTHER" id="PTHR10192:SF5">
    <property type="entry name" value="GEPHYRIN"/>
    <property type="match status" value="1"/>
</dbReference>
<dbReference type="Gene3D" id="3.90.105.10">
    <property type="entry name" value="Molybdopterin biosynthesis moea protein, domain 2"/>
    <property type="match status" value="1"/>
</dbReference>
<comment type="similarity">
    <text evidence="3 6">Belongs to the MoeA family.</text>
</comment>
<dbReference type="UniPathway" id="UPA00344"/>
<gene>
    <name evidence="8" type="ORF">SAMN06273572_103104</name>
</gene>
<dbReference type="SUPFAM" id="SSF63867">
    <property type="entry name" value="MoeA C-terminal domain-like"/>
    <property type="match status" value="1"/>
</dbReference>
<keyword evidence="6 8" id="KW-0808">Transferase</keyword>
<organism evidence="8 9">
    <name type="scientific">Pontivivens marinum</name>
    <dbReference type="NCBI Taxonomy" id="1690039"/>
    <lineage>
        <taxon>Bacteria</taxon>
        <taxon>Pseudomonadati</taxon>
        <taxon>Pseudomonadota</taxon>
        <taxon>Alphaproteobacteria</taxon>
        <taxon>Rhodobacterales</taxon>
        <taxon>Paracoccaceae</taxon>
        <taxon>Pontivivens</taxon>
    </lineage>
</organism>
<dbReference type="InterPro" id="IPR001453">
    <property type="entry name" value="MoaB/Mog_dom"/>
</dbReference>
<evidence type="ECO:0000313" key="9">
    <source>
        <dbReference type="Proteomes" id="UP000220034"/>
    </source>
</evidence>
<comment type="catalytic activity">
    <reaction evidence="5">
        <text>adenylyl-molybdopterin + molybdate = Mo-molybdopterin + AMP + H(+)</text>
        <dbReference type="Rhea" id="RHEA:35047"/>
        <dbReference type="ChEBI" id="CHEBI:15378"/>
        <dbReference type="ChEBI" id="CHEBI:36264"/>
        <dbReference type="ChEBI" id="CHEBI:62727"/>
        <dbReference type="ChEBI" id="CHEBI:71302"/>
        <dbReference type="ChEBI" id="CHEBI:456215"/>
        <dbReference type="EC" id="2.10.1.1"/>
    </reaction>
</comment>
<dbReference type="InterPro" id="IPR008284">
    <property type="entry name" value="MoCF_biosynth_CS"/>
</dbReference>
<keyword evidence="6" id="KW-0479">Metal-binding</keyword>
<feature type="domain" description="MoaB/Mog" evidence="7">
    <location>
        <begin position="479"/>
        <end position="619"/>
    </location>
</feature>
<protein>
    <recommendedName>
        <fullName evidence="6">Molybdopterin molybdenumtransferase</fullName>
        <ecNumber evidence="6">2.10.1.1</ecNumber>
    </recommendedName>
</protein>
<dbReference type="PANTHER" id="PTHR10192">
    <property type="entry name" value="MOLYBDOPTERIN BIOSYNTHESIS PROTEIN"/>
    <property type="match status" value="1"/>
</dbReference>
<keyword evidence="4 6" id="KW-0501">Molybdenum cofactor biosynthesis</keyword>
<dbReference type="RefSeq" id="WP_097929640.1">
    <property type="nucleotide sequence ID" value="NZ_OCTN01000003.1"/>
</dbReference>
<dbReference type="EMBL" id="OCTN01000003">
    <property type="protein sequence ID" value="SOH94077.1"/>
    <property type="molecule type" value="Genomic_DNA"/>
</dbReference>
<dbReference type="InterPro" id="IPR036688">
    <property type="entry name" value="MoeA_C_domain_IV_sf"/>
</dbReference>
<dbReference type="GO" id="GO:0006777">
    <property type="term" value="P:Mo-molybdopterin cofactor biosynthetic process"/>
    <property type="evidence" value="ECO:0007669"/>
    <property type="project" value="UniProtKB-UniRule"/>
</dbReference>
<dbReference type="OrthoDB" id="9804758at2"/>
<dbReference type="SMART" id="SM00852">
    <property type="entry name" value="MoCF_biosynth"/>
    <property type="match status" value="1"/>
</dbReference>
<comment type="function">
    <text evidence="1 6">Catalyzes the insertion of molybdate into adenylated molybdopterin with the concomitant release of AMP.</text>
</comment>
<dbReference type="InterPro" id="IPR005110">
    <property type="entry name" value="MoeA_linker/N"/>
</dbReference>
<dbReference type="Pfam" id="PF03453">
    <property type="entry name" value="MoeA_N"/>
    <property type="match status" value="1"/>
</dbReference>
<dbReference type="Gene3D" id="2.170.190.11">
    <property type="entry name" value="Molybdopterin biosynthesis moea protein, domain 3"/>
    <property type="match status" value="1"/>
</dbReference>
<dbReference type="GO" id="GO:0061599">
    <property type="term" value="F:molybdopterin molybdotransferase activity"/>
    <property type="evidence" value="ECO:0007669"/>
    <property type="project" value="UniProtKB-UniRule"/>
</dbReference>
<keyword evidence="6" id="KW-0460">Magnesium</keyword>
<name>A0A2C9CS45_9RHOB</name>
<dbReference type="PROSITE" id="PS01079">
    <property type="entry name" value="MOCF_BIOSYNTHESIS_2"/>
    <property type="match status" value="1"/>
</dbReference>
<dbReference type="GO" id="GO:0046872">
    <property type="term" value="F:metal ion binding"/>
    <property type="evidence" value="ECO:0007669"/>
    <property type="project" value="UniProtKB-UniRule"/>
</dbReference>
<evidence type="ECO:0000256" key="6">
    <source>
        <dbReference type="RuleBase" id="RU365090"/>
    </source>
</evidence>
<dbReference type="Gene3D" id="2.40.340.10">
    <property type="entry name" value="MoeA, C-terminal, domain IV"/>
    <property type="match status" value="1"/>
</dbReference>
<dbReference type="Gene3D" id="3.40.980.10">
    <property type="entry name" value="MoaB/Mog-like domain"/>
    <property type="match status" value="1"/>
</dbReference>
<proteinExistence type="inferred from homology"/>
<dbReference type="AlphaFoldDB" id="A0A2C9CS45"/>
<evidence type="ECO:0000313" key="8">
    <source>
        <dbReference type="EMBL" id="SOH94077.1"/>
    </source>
</evidence>
<dbReference type="EC" id="2.10.1.1" evidence="6"/>
<dbReference type="Pfam" id="PF03454">
    <property type="entry name" value="MoeA_C"/>
    <property type="match status" value="1"/>
</dbReference>
<accession>A0A2C9CS45</accession>
<evidence type="ECO:0000256" key="2">
    <source>
        <dbReference type="ARBA" id="ARBA00005046"/>
    </source>
</evidence>
<dbReference type="SUPFAM" id="SSF63882">
    <property type="entry name" value="MoeA N-terminal region -like"/>
    <property type="match status" value="1"/>
</dbReference>
<keyword evidence="9" id="KW-1185">Reference proteome</keyword>
<keyword evidence="6" id="KW-0500">Molybdenum</keyword>
<evidence type="ECO:0000256" key="5">
    <source>
        <dbReference type="ARBA" id="ARBA00047317"/>
    </source>
</evidence>
<dbReference type="InterPro" id="IPR038987">
    <property type="entry name" value="MoeA-like"/>
</dbReference>
<dbReference type="CDD" id="cd00887">
    <property type="entry name" value="MoeA"/>
    <property type="match status" value="1"/>
</dbReference>
<comment type="pathway">
    <text evidence="2 6">Cofactor biosynthesis; molybdopterin biosynthesis.</text>
</comment>
<evidence type="ECO:0000256" key="3">
    <source>
        <dbReference type="ARBA" id="ARBA00010763"/>
    </source>
</evidence>
<dbReference type="InterPro" id="IPR036135">
    <property type="entry name" value="MoeA_linker/N_sf"/>
</dbReference>
<comment type="cofactor">
    <cofactor evidence="6">
        <name>Mg(2+)</name>
        <dbReference type="ChEBI" id="CHEBI:18420"/>
    </cofactor>
</comment>
<evidence type="ECO:0000256" key="4">
    <source>
        <dbReference type="ARBA" id="ARBA00023150"/>
    </source>
</evidence>
<evidence type="ECO:0000256" key="1">
    <source>
        <dbReference type="ARBA" id="ARBA00002901"/>
    </source>
</evidence>
<dbReference type="InterPro" id="IPR005111">
    <property type="entry name" value="MoeA_C_domain_IV"/>
</dbReference>
<evidence type="ECO:0000259" key="7">
    <source>
        <dbReference type="SMART" id="SM00852"/>
    </source>
</evidence>
<dbReference type="NCBIfam" id="TIGR00177">
    <property type="entry name" value="molyb_syn"/>
    <property type="match status" value="1"/>
</dbReference>
<dbReference type="SUPFAM" id="SSF53218">
    <property type="entry name" value="Molybdenum cofactor biosynthesis proteins"/>
    <property type="match status" value="1"/>
</dbReference>
<reference evidence="9" key="1">
    <citation type="submission" date="2017-09" db="EMBL/GenBank/DDBJ databases">
        <authorList>
            <person name="Varghese N."/>
            <person name="Submissions S."/>
        </authorList>
    </citation>
    <scope>NUCLEOTIDE SEQUENCE [LARGE SCALE GENOMIC DNA]</scope>
    <source>
        <strain evidence="9">C7</strain>
    </source>
</reference>